<evidence type="ECO:0000313" key="1">
    <source>
        <dbReference type="EMBL" id="KAK8217149.1"/>
    </source>
</evidence>
<comment type="caution">
    <text evidence="1">The sequence shown here is derived from an EMBL/GenBank/DDBJ whole genome shotgun (WGS) entry which is preliminary data.</text>
</comment>
<dbReference type="EMBL" id="JAMKPW020000006">
    <property type="protein sequence ID" value="KAK8217149.1"/>
    <property type="molecule type" value="Genomic_DNA"/>
</dbReference>
<dbReference type="Proteomes" id="UP001320706">
    <property type="component" value="Unassembled WGS sequence"/>
</dbReference>
<accession>A0ACC3SK79</accession>
<sequence length="693" mass="78063">MPTLIYEYERGARLGDGSIRLLKLHPGAVNDPLEAHFVVKPLISFPGSDVYDDNPDSIEPYTALSYSWGPVDRAGGERYIKIFTGDDVYHIAIRSNLESALYQLRHTDKTTFFWIDALCNNQANKREKSLQIPLMGQIYANAKDVCVWLGVEEANSNEAIQLIKDCCERGQVECFVYDESRTRAWAALSSLMRRSWFGRRWILQEIVFARQASLHCGSANITWEEFECVISLLPSKAEQLKTLFRRSVDFDNHPDFLGDLNELAAVRLAQSFERLLEGNAPAIEVNYEKSVFEVYKDFLRHTFHSSNSLDILCKPWTPNDPHGLLPSWIPQLSGRAFGPDIRGVYRRIGPDALGTPKPRMRLYRASMNLRAQWKFKASPDRILIVHGFVLDVIKENGRVASAGCIPSSWAETVGWMQQSRSPPDYFWRTLVGNRTSEGHKAHPHWRKACHTAFDQKPTGGDLDTGEMIMYDNCPDPVKSFLRRAQCVVWSRRLVLLERLEQPKSIGLASKEAKKGDLICILYGCSSPVTLRKLINNQPAPKGMVSNRGANCQHIKKAQDSSSGLNGEQEFYYQFIGECYVHEMMDGQAFGIKNRGDTFLVAQTTSRATVDCYGGRQIRSWRAFHFGSRIHKPDRALSRYISAHCIPPSTTDNEDVAIPSARVFLCSTALLGHGGSLRDTHTCATGHSSPSPPP</sequence>
<gene>
    <name evidence="1" type="ORF">M8818_001401</name>
</gene>
<reference evidence="1" key="1">
    <citation type="submission" date="2024-02" db="EMBL/GenBank/DDBJ databases">
        <title>Metagenome Assembled Genome of Zalaria obscura JY119.</title>
        <authorList>
            <person name="Vighnesh L."/>
            <person name="Jagadeeshwari U."/>
            <person name="Venkata Ramana C."/>
            <person name="Sasikala C."/>
        </authorList>
    </citation>
    <scope>NUCLEOTIDE SEQUENCE</scope>
    <source>
        <strain evidence="1">JY119</strain>
    </source>
</reference>
<evidence type="ECO:0000313" key="2">
    <source>
        <dbReference type="Proteomes" id="UP001320706"/>
    </source>
</evidence>
<keyword evidence="2" id="KW-1185">Reference proteome</keyword>
<protein>
    <submittedName>
        <fullName evidence="1">Uncharacterized protein</fullName>
    </submittedName>
</protein>
<name>A0ACC3SK79_9PEZI</name>
<proteinExistence type="predicted"/>
<organism evidence="1 2">
    <name type="scientific">Zalaria obscura</name>
    <dbReference type="NCBI Taxonomy" id="2024903"/>
    <lineage>
        <taxon>Eukaryota</taxon>
        <taxon>Fungi</taxon>
        <taxon>Dikarya</taxon>
        <taxon>Ascomycota</taxon>
        <taxon>Pezizomycotina</taxon>
        <taxon>Dothideomycetes</taxon>
        <taxon>Dothideomycetidae</taxon>
        <taxon>Dothideales</taxon>
        <taxon>Zalariaceae</taxon>
        <taxon>Zalaria</taxon>
    </lineage>
</organism>